<protein>
    <submittedName>
        <fullName evidence="1">Uncharacterized protein</fullName>
    </submittedName>
</protein>
<evidence type="ECO:0000313" key="2">
    <source>
        <dbReference type="Proteomes" id="UP001589836"/>
    </source>
</evidence>
<keyword evidence="2" id="KW-1185">Reference proteome</keyword>
<sequence>MIALINEVAVIAIVSSLSLNGEPSYGSTLFISSENDLAGIQNDVKRMGWITAAMAILAMA</sequence>
<reference evidence="1 2" key="1">
    <citation type="submission" date="2024-09" db="EMBL/GenBank/DDBJ databases">
        <authorList>
            <person name="Sun Q."/>
            <person name="Mori K."/>
        </authorList>
    </citation>
    <scope>NUCLEOTIDE SEQUENCE [LARGE SCALE GENOMIC DNA]</scope>
    <source>
        <strain evidence="1 2">NCAIM B.02529</strain>
    </source>
</reference>
<comment type="caution">
    <text evidence="1">The sequence shown here is derived from an EMBL/GenBank/DDBJ whole genome shotgun (WGS) entry which is preliminary data.</text>
</comment>
<evidence type="ECO:0000313" key="1">
    <source>
        <dbReference type="EMBL" id="MFC0524646.1"/>
    </source>
</evidence>
<dbReference type="RefSeq" id="WP_377348821.1">
    <property type="nucleotide sequence ID" value="NZ_JBHLTP010000011.1"/>
</dbReference>
<dbReference type="EMBL" id="JBHLTP010000011">
    <property type="protein sequence ID" value="MFC0524646.1"/>
    <property type="molecule type" value="Genomic_DNA"/>
</dbReference>
<name>A0ABV6LQF5_9BACI</name>
<accession>A0ABV6LQF5</accession>
<gene>
    <name evidence="1" type="ORF">ACFFGV_13800</name>
</gene>
<organism evidence="1 2">
    <name type="scientific">Pontibacillus salicampi</name>
    <dbReference type="NCBI Taxonomy" id="1449801"/>
    <lineage>
        <taxon>Bacteria</taxon>
        <taxon>Bacillati</taxon>
        <taxon>Bacillota</taxon>
        <taxon>Bacilli</taxon>
        <taxon>Bacillales</taxon>
        <taxon>Bacillaceae</taxon>
        <taxon>Pontibacillus</taxon>
    </lineage>
</organism>
<proteinExistence type="predicted"/>
<dbReference type="Proteomes" id="UP001589836">
    <property type="component" value="Unassembled WGS sequence"/>
</dbReference>